<evidence type="ECO:0000313" key="2">
    <source>
        <dbReference type="EMBL" id="OBS19964.1"/>
    </source>
</evidence>
<dbReference type="EMBL" id="LYXU01000004">
    <property type="protein sequence ID" value="OBS19964.1"/>
    <property type="molecule type" value="Genomic_DNA"/>
</dbReference>
<accession>A0A1B8AI60</accession>
<keyword evidence="3" id="KW-1185">Reference proteome</keyword>
<sequence>MYSRSTMRSGLRGPDKSEHDYVRCFVRKQTCDRVLPRCTRCTEHDPSGRVGCQYLDTSHTNHFAQPRQPSFALLQFSGTNWNMTKRGREELGNLILLAADPIRVVPGGMKSFVEKLISEYGRTIDELLQDSIFEWFPIVESCYMGSYILYSSFTRDDEDEDKFMPLLHMAILLVTSPPAAVLDGPMLDTCTFHTDLHKAIKALVAVISLNTKAHIHLIQTLGLIALYEFGIGSFEQAHITLTSAFAMTNMVGIDPSDMEAQLTWKVCLMTLDRMIAMSTHSRPCNTFSPFNPNPLPLICDIFHPLSKQVEFLMDKLNDPQFKPDSEKTVQRLIVMYEGVARAGRILQRNEGKGRPTFGPNFFLDSEDDLDGEANKRSELEEDKQDMMDDNGNPKAPNYWSGHDPQVLSLSAMIVNEYYEGMPKDGSVSISRYGFTEWHKKCDDLALKACSALVTMSRKNEVDIQKLSMISMFCIMHNLAIIVKDISSDFAVKRAKNFKPVMNKFAARWPFARYYRDYLERYIGRLENLWNRPFY</sequence>
<feature type="region of interest" description="Disordered" evidence="1">
    <location>
        <begin position="365"/>
        <end position="389"/>
    </location>
</feature>
<evidence type="ECO:0000313" key="3">
    <source>
        <dbReference type="Proteomes" id="UP000091967"/>
    </source>
</evidence>
<comment type="caution">
    <text evidence="2">The sequence shown here is derived from an EMBL/GenBank/DDBJ whole genome shotgun (WGS) entry which is preliminary data.</text>
</comment>
<gene>
    <name evidence="2" type="ORF">FPOA_11687</name>
</gene>
<dbReference type="Proteomes" id="UP000091967">
    <property type="component" value="Unassembled WGS sequence"/>
</dbReference>
<evidence type="ECO:0000256" key="1">
    <source>
        <dbReference type="SAM" id="MobiDB-lite"/>
    </source>
</evidence>
<protein>
    <recommendedName>
        <fullName evidence="4">Zn(2)-C6 fungal-type domain-containing protein</fullName>
    </recommendedName>
</protein>
<dbReference type="OrthoDB" id="5104212at2759"/>
<proteinExistence type="predicted"/>
<reference evidence="2 3" key="1">
    <citation type="submission" date="2016-06" db="EMBL/GenBank/DDBJ databases">
        <title>Living apart together: crosstalk between the core and supernumerary genomes in a fungal plant pathogen.</title>
        <authorList>
            <person name="Vanheule A."/>
            <person name="Audenaert K."/>
            <person name="Warris S."/>
            <person name="Van De Geest H."/>
            <person name="Schijlen E."/>
            <person name="Hofte M."/>
            <person name="De Saeger S."/>
            <person name="Haesaert G."/>
            <person name="Waalwijk C."/>
            <person name="Van Der Lee T."/>
        </authorList>
    </citation>
    <scope>NUCLEOTIDE SEQUENCE [LARGE SCALE GENOMIC DNA]</scope>
    <source>
        <strain evidence="2 3">2516</strain>
    </source>
</reference>
<name>A0A1B8AI60_FUSPO</name>
<dbReference type="OMA" id="FCIMHNL"/>
<organism evidence="2 3">
    <name type="scientific">Fusarium poae</name>
    <dbReference type="NCBI Taxonomy" id="36050"/>
    <lineage>
        <taxon>Eukaryota</taxon>
        <taxon>Fungi</taxon>
        <taxon>Dikarya</taxon>
        <taxon>Ascomycota</taxon>
        <taxon>Pezizomycotina</taxon>
        <taxon>Sordariomycetes</taxon>
        <taxon>Hypocreomycetidae</taxon>
        <taxon>Hypocreales</taxon>
        <taxon>Nectriaceae</taxon>
        <taxon>Fusarium</taxon>
    </lineage>
</organism>
<dbReference type="CDD" id="cd12148">
    <property type="entry name" value="fungal_TF_MHR"/>
    <property type="match status" value="1"/>
</dbReference>
<dbReference type="AlphaFoldDB" id="A0A1B8AI60"/>
<evidence type="ECO:0008006" key="4">
    <source>
        <dbReference type="Google" id="ProtNLM"/>
    </source>
</evidence>